<dbReference type="Proteomes" id="UP000317078">
    <property type="component" value="Unassembled WGS sequence"/>
</dbReference>
<dbReference type="InterPro" id="IPR006118">
    <property type="entry name" value="Recombinase_CS"/>
</dbReference>
<dbReference type="InterPro" id="IPR036162">
    <property type="entry name" value="Resolvase-like_N_sf"/>
</dbReference>
<organism evidence="7 8">
    <name type="scientific">Muricoccus nepalensis</name>
    <dbReference type="NCBI Taxonomy" id="1854500"/>
    <lineage>
        <taxon>Bacteria</taxon>
        <taxon>Pseudomonadati</taxon>
        <taxon>Pseudomonadota</taxon>
        <taxon>Alphaproteobacteria</taxon>
        <taxon>Acetobacterales</taxon>
        <taxon>Roseomonadaceae</taxon>
        <taxon>Muricoccus</taxon>
    </lineage>
</organism>
<keyword evidence="8" id="KW-1185">Reference proteome</keyword>
<dbReference type="SUPFAM" id="SSF53041">
    <property type="entry name" value="Resolvase-like"/>
    <property type="match status" value="1"/>
</dbReference>
<dbReference type="Pfam" id="PF00239">
    <property type="entry name" value="Resolvase"/>
    <property type="match status" value="1"/>
</dbReference>
<dbReference type="AlphaFoldDB" id="A0A502ENY1"/>
<dbReference type="GO" id="GO:0000150">
    <property type="term" value="F:DNA strand exchange activity"/>
    <property type="evidence" value="ECO:0007669"/>
    <property type="project" value="InterPro"/>
</dbReference>
<feature type="domain" description="Resolvase/invertase-type recombinase catalytic" evidence="6">
    <location>
        <begin position="27"/>
        <end position="164"/>
    </location>
</feature>
<feature type="active site" description="O-(5'-phospho-DNA)-serine intermediate" evidence="4 5">
    <location>
        <position position="35"/>
    </location>
</feature>
<dbReference type="InterPro" id="IPR050639">
    <property type="entry name" value="SSR_resolvase"/>
</dbReference>
<evidence type="ECO:0000259" key="6">
    <source>
        <dbReference type="PROSITE" id="PS51736"/>
    </source>
</evidence>
<keyword evidence="3" id="KW-0233">DNA recombination</keyword>
<keyword evidence="1" id="KW-0229">DNA integration</keyword>
<evidence type="ECO:0000256" key="4">
    <source>
        <dbReference type="PIRSR" id="PIRSR606118-50"/>
    </source>
</evidence>
<comment type="caution">
    <text evidence="7">The sequence shown here is derived from an EMBL/GenBank/DDBJ whole genome shotgun (WGS) entry which is preliminary data.</text>
</comment>
<dbReference type="SMART" id="SM00857">
    <property type="entry name" value="Resolvase"/>
    <property type="match status" value="1"/>
</dbReference>
<dbReference type="PROSITE" id="PS51736">
    <property type="entry name" value="RECOMBINASES_3"/>
    <property type="match status" value="1"/>
</dbReference>
<dbReference type="GO" id="GO:0015074">
    <property type="term" value="P:DNA integration"/>
    <property type="evidence" value="ECO:0007669"/>
    <property type="project" value="UniProtKB-KW"/>
</dbReference>
<evidence type="ECO:0000256" key="2">
    <source>
        <dbReference type="ARBA" id="ARBA00023125"/>
    </source>
</evidence>
<gene>
    <name evidence="7" type="ORF">EAH89_29785</name>
</gene>
<evidence type="ECO:0000256" key="3">
    <source>
        <dbReference type="ARBA" id="ARBA00023172"/>
    </source>
</evidence>
<dbReference type="PANTHER" id="PTHR30461:SF2">
    <property type="entry name" value="SERINE RECOMBINASE PINE-RELATED"/>
    <property type="match status" value="1"/>
</dbReference>
<protein>
    <submittedName>
        <fullName evidence="7">Recombinase family protein</fullName>
    </submittedName>
</protein>
<dbReference type="PROSITE" id="PS00397">
    <property type="entry name" value="RECOMBINASES_1"/>
    <property type="match status" value="1"/>
</dbReference>
<accession>A0A502ENY1</accession>
<evidence type="ECO:0000256" key="5">
    <source>
        <dbReference type="PROSITE-ProRule" id="PRU10137"/>
    </source>
</evidence>
<sequence>MARRKTRLAAFSAVIPPGIPAPDDPPVTWGYARVSTDEQTTARQLDALASAGIPAGRVVQEAISGGIPARARPRLAGLLAVLRPGDVLAALAVDRLGRDPADVLALARDLTGQGVRLRLLGMGIETGTPTGDLVLGVLATVAGWERSIIKERTRQGLAAARLRGKSLGRRPTLLPPQRQHARTLAAQGTPVREIARILGCSSSIAHRAVQEVPAVPIGPA</sequence>
<dbReference type="Gene3D" id="1.10.10.60">
    <property type="entry name" value="Homeodomain-like"/>
    <property type="match status" value="1"/>
</dbReference>
<evidence type="ECO:0000313" key="7">
    <source>
        <dbReference type="EMBL" id="TPG37941.1"/>
    </source>
</evidence>
<evidence type="ECO:0000256" key="1">
    <source>
        <dbReference type="ARBA" id="ARBA00022908"/>
    </source>
</evidence>
<dbReference type="InterPro" id="IPR006119">
    <property type="entry name" value="Resolv_N"/>
</dbReference>
<keyword evidence="2" id="KW-0238">DNA-binding</keyword>
<dbReference type="Gene3D" id="3.40.50.1390">
    <property type="entry name" value="Resolvase, N-terminal catalytic domain"/>
    <property type="match status" value="1"/>
</dbReference>
<name>A0A502ENY1_9PROT</name>
<dbReference type="RefSeq" id="WP_140887701.1">
    <property type="nucleotide sequence ID" value="NZ_RCZP01000083.1"/>
</dbReference>
<dbReference type="OrthoDB" id="2290206at2"/>
<dbReference type="GO" id="GO:0003677">
    <property type="term" value="F:DNA binding"/>
    <property type="evidence" value="ECO:0007669"/>
    <property type="project" value="UniProtKB-KW"/>
</dbReference>
<dbReference type="PANTHER" id="PTHR30461">
    <property type="entry name" value="DNA-INVERTASE FROM LAMBDOID PROPHAGE"/>
    <property type="match status" value="1"/>
</dbReference>
<evidence type="ECO:0000313" key="8">
    <source>
        <dbReference type="Proteomes" id="UP000317078"/>
    </source>
</evidence>
<reference evidence="7 8" key="1">
    <citation type="journal article" date="2019" name="Environ. Microbiol.">
        <title>Species interactions and distinct microbial communities in high Arctic permafrost affected cryosols are associated with the CH4 and CO2 gas fluxes.</title>
        <authorList>
            <person name="Altshuler I."/>
            <person name="Hamel J."/>
            <person name="Turney S."/>
            <person name="Magnuson E."/>
            <person name="Levesque R."/>
            <person name="Greer C."/>
            <person name="Whyte L.G."/>
        </authorList>
    </citation>
    <scope>NUCLEOTIDE SEQUENCE [LARGE SCALE GENOMIC DNA]</scope>
    <source>
        <strain evidence="7 8">S9.3B</strain>
    </source>
</reference>
<dbReference type="EMBL" id="RCZP01000083">
    <property type="protein sequence ID" value="TPG37941.1"/>
    <property type="molecule type" value="Genomic_DNA"/>
</dbReference>
<proteinExistence type="predicted"/>
<dbReference type="CDD" id="cd03768">
    <property type="entry name" value="SR_ResInv"/>
    <property type="match status" value="1"/>
</dbReference>